<feature type="transmembrane region" description="Helical" evidence="2">
    <location>
        <begin position="79"/>
        <end position="106"/>
    </location>
</feature>
<gene>
    <name evidence="3" type="ORF">FJAP1339_LOCUS1202</name>
</gene>
<evidence type="ECO:0000256" key="2">
    <source>
        <dbReference type="SAM" id="Phobius"/>
    </source>
</evidence>
<protein>
    <submittedName>
        <fullName evidence="3">Uncharacterized protein</fullName>
    </submittedName>
</protein>
<feature type="region of interest" description="Disordered" evidence="1">
    <location>
        <begin position="1"/>
        <end position="21"/>
    </location>
</feature>
<feature type="transmembrane region" description="Helical" evidence="2">
    <location>
        <begin position="167"/>
        <end position="189"/>
    </location>
</feature>
<dbReference type="EMBL" id="HBHR01002745">
    <property type="protein sequence ID" value="CAD9858684.1"/>
    <property type="molecule type" value="Transcribed_RNA"/>
</dbReference>
<evidence type="ECO:0000313" key="3">
    <source>
        <dbReference type="EMBL" id="CAD9858684.1"/>
    </source>
</evidence>
<organism evidence="3">
    <name type="scientific">Fibrocapsa japonica</name>
    <dbReference type="NCBI Taxonomy" id="94617"/>
    <lineage>
        <taxon>Eukaryota</taxon>
        <taxon>Sar</taxon>
        <taxon>Stramenopiles</taxon>
        <taxon>Ochrophyta</taxon>
        <taxon>Raphidophyceae</taxon>
        <taxon>Chattonellales</taxon>
        <taxon>Chattonellaceae</taxon>
        <taxon>Fibrocapsa</taxon>
    </lineage>
</organism>
<name>A0A7S2UVG7_9STRA</name>
<accession>A0A7S2UVG7</accession>
<feature type="transmembrane region" description="Helical" evidence="2">
    <location>
        <begin position="195"/>
        <end position="218"/>
    </location>
</feature>
<sequence>MDAPSDYSMEPPSQFAGARGNTNFRADQSSSAEIGSYHRLQQLDKILGPGGPKLMTQTMLLITRSDNGLLLLRQQLLGLFFWEGVVSLGVFFAWCGGAHSLARIWLHFPHFFRWWFGRSYVLKNVPVGAEVLVPEDSVGFDTLFESITRSAEGQAHQAGRTSLTGSLLAAFTFGSIILDFIGFMITVTLLNESKYGTFLAVVAFVYQAFNIQLFRILYDCQVYMPTEYKKHISPTCLFPWLSIMSETKPSYQEHTEETSSTSSSAGIQRL</sequence>
<evidence type="ECO:0000256" key="1">
    <source>
        <dbReference type="SAM" id="MobiDB-lite"/>
    </source>
</evidence>
<proteinExistence type="predicted"/>
<keyword evidence="2" id="KW-1133">Transmembrane helix</keyword>
<dbReference type="AlphaFoldDB" id="A0A7S2UVG7"/>
<keyword evidence="2" id="KW-0472">Membrane</keyword>
<reference evidence="3" key="1">
    <citation type="submission" date="2021-01" db="EMBL/GenBank/DDBJ databases">
        <authorList>
            <person name="Corre E."/>
            <person name="Pelletier E."/>
            <person name="Niang G."/>
            <person name="Scheremetjew M."/>
            <person name="Finn R."/>
            <person name="Kale V."/>
            <person name="Holt S."/>
            <person name="Cochrane G."/>
            <person name="Meng A."/>
            <person name="Brown T."/>
            <person name="Cohen L."/>
        </authorList>
    </citation>
    <scope>NUCLEOTIDE SEQUENCE</scope>
    <source>
        <strain evidence="3">CCMP1661</strain>
    </source>
</reference>
<keyword evidence="2" id="KW-0812">Transmembrane</keyword>